<dbReference type="Gene3D" id="3.40.50.720">
    <property type="entry name" value="NAD(P)-binding Rossmann-like Domain"/>
    <property type="match status" value="1"/>
</dbReference>
<evidence type="ECO:0000259" key="1">
    <source>
        <dbReference type="Pfam" id="PF01370"/>
    </source>
</evidence>
<evidence type="ECO:0000313" key="3">
    <source>
        <dbReference type="Proteomes" id="UP001620409"/>
    </source>
</evidence>
<dbReference type="PANTHER" id="PTHR48079:SF6">
    <property type="entry name" value="NAD(P)-BINDING DOMAIN-CONTAINING PROTEIN-RELATED"/>
    <property type="match status" value="1"/>
</dbReference>
<gene>
    <name evidence="2" type="ORF">ISP18_15410</name>
</gene>
<dbReference type="Pfam" id="PF01370">
    <property type="entry name" value="Epimerase"/>
    <property type="match status" value="1"/>
</dbReference>
<feature type="domain" description="NAD-dependent epimerase/dehydratase" evidence="1">
    <location>
        <begin position="7"/>
        <end position="214"/>
    </location>
</feature>
<evidence type="ECO:0000313" key="2">
    <source>
        <dbReference type="EMBL" id="MFK2855991.1"/>
    </source>
</evidence>
<dbReference type="RefSeq" id="WP_380013870.1">
    <property type="nucleotide sequence ID" value="NZ_JADIKI010000023.1"/>
</dbReference>
<dbReference type="InterPro" id="IPR001509">
    <property type="entry name" value="Epimerase_deHydtase"/>
</dbReference>
<dbReference type="InterPro" id="IPR051783">
    <property type="entry name" value="NAD(P)-dependent_oxidoreduct"/>
</dbReference>
<comment type="caution">
    <text evidence="2">The sequence shown here is derived from an EMBL/GenBank/DDBJ whole genome shotgun (WGS) entry which is preliminary data.</text>
</comment>
<organism evidence="2 3">
    <name type="scientific">Dyella humi</name>
    <dbReference type="NCBI Taxonomy" id="1770547"/>
    <lineage>
        <taxon>Bacteria</taxon>
        <taxon>Pseudomonadati</taxon>
        <taxon>Pseudomonadota</taxon>
        <taxon>Gammaproteobacteria</taxon>
        <taxon>Lysobacterales</taxon>
        <taxon>Rhodanobacteraceae</taxon>
        <taxon>Dyella</taxon>
    </lineage>
</organism>
<sequence length="326" mass="36313">MRTSQTALVIGANGGIGRETCLALKRHGWQVRALVRHLPAEQHGITWIQGDAMQLADVLAAASGVDVIVHAVNPPGYRQWDTLVMPMLDNTIEAAKAARARVVLPGTIYNFGPDAFPLLREDSPQHPHTRKGEIRAEMERRLAEAARAGVRTLILRCGDFFGPQPGNNWFAQGLLSAGKPVKTIRYPADYAHCHAWAYLPDVAETIARLLEREHDLAVFDVFHFGGYWLDGYAMADAVRGVANDPRIALRHFPWWLTALVAPFVETLREMRKMRYLWKTPIQLDDAKLVAFLGGRPYTPLDEALRAALVGLGCIGMKSKLREEALR</sequence>
<name>A0ABW8IL96_9GAMM</name>
<keyword evidence="3" id="KW-1185">Reference proteome</keyword>
<accession>A0ABW8IL96</accession>
<reference evidence="2 3" key="1">
    <citation type="submission" date="2020-10" db="EMBL/GenBank/DDBJ databases">
        <title>Phylogeny of dyella-like bacteria.</title>
        <authorList>
            <person name="Fu J."/>
        </authorList>
    </citation>
    <scope>NUCLEOTIDE SEQUENCE [LARGE SCALE GENOMIC DNA]</scope>
    <source>
        <strain evidence="2 3">DHG40</strain>
    </source>
</reference>
<dbReference type="PANTHER" id="PTHR48079">
    <property type="entry name" value="PROTEIN YEEZ"/>
    <property type="match status" value="1"/>
</dbReference>
<dbReference type="EMBL" id="JADIKI010000023">
    <property type="protein sequence ID" value="MFK2855991.1"/>
    <property type="molecule type" value="Genomic_DNA"/>
</dbReference>
<proteinExistence type="predicted"/>
<dbReference type="SUPFAM" id="SSF51735">
    <property type="entry name" value="NAD(P)-binding Rossmann-fold domains"/>
    <property type="match status" value="1"/>
</dbReference>
<protein>
    <submittedName>
        <fullName evidence="2">NAD(P)H-binding protein</fullName>
    </submittedName>
</protein>
<dbReference type="Proteomes" id="UP001620409">
    <property type="component" value="Unassembled WGS sequence"/>
</dbReference>
<dbReference type="InterPro" id="IPR036291">
    <property type="entry name" value="NAD(P)-bd_dom_sf"/>
</dbReference>